<evidence type="ECO:0000313" key="7">
    <source>
        <dbReference type="Proteomes" id="UP000319349"/>
    </source>
</evidence>
<dbReference type="SUPFAM" id="SSF52058">
    <property type="entry name" value="L domain-like"/>
    <property type="match status" value="1"/>
</dbReference>
<feature type="compositionally biased region" description="Low complexity" evidence="3">
    <location>
        <begin position="65"/>
        <end position="76"/>
    </location>
</feature>
<dbReference type="NCBIfam" id="NF041351">
    <property type="entry name" value="XopL"/>
    <property type="match status" value="1"/>
</dbReference>
<feature type="region of interest" description="Disordered" evidence="3">
    <location>
        <begin position="1"/>
        <end position="77"/>
    </location>
</feature>
<name>A0A514E9N3_9XANT</name>
<evidence type="ECO:0000256" key="3">
    <source>
        <dbReference type="SAM" id="MobiDB-lite"/>
    </source>
</evidence>
<dbReference type="Pfam" id="PF23598">
    <property type="entry name" value="LRR_14"/>
    <property type="match status" value="1"/>
</dbReference>
<reference evidence="6 7" key="1">
    <citation type="submission" date="2019-03" db="EMBL/GenBank/DDBJ databases">
        <title>Tal1 in Xanthomonas translucens pv. cerealis Contributes to Virulence in Bacterial Leaf Streak of Wheat.</title>
        <authorList>
            <person name="Shah S.M.A."/>
            <person name="Haq F."/>
            <person name="Ma W."/>
            <person name="Xu X."/>
            <person name="Wang S."/>
            <person name="Xu Z."/>
            <person name="Zou L."/>
            <person name="Zhu B."/>
            <person name="Chen G."/>
        </authorList>
    </citation>
    <scope>NUCLEOTIDE SEQUENCE [LARGE SCALE GENOMIC DNA]</scope>
    <source>
        <strain evidence="6 7">01</strain>
    </source>
</reference>
<feature type="compositionally biased region" description="Low complexity" evidence="3">
    <location>
        <begin position="23"/>
        <end position="38"/>
    </location>
</feature>
<dbReference type="EMBL" id="CP038228">
    <property type="protein sequence ID" value="QDI02758.1"/>
    <property type="molecule type" value="Genomic_DNA"/>
</dbReference>
<dbReference type="Gene3D" id="3.80.10.10">
    <property type="entry name" value="Ribonuclease Inhibitor"/>
    <property type="match status" value="1"/>
</dbReference>
<dbReference type="AlphaFoldDB" id="A0A514E9N3"/>
<dbReference type="SMART" id="SM00369">
    <property type="entry name" value="LRR_TYP"/>
    <property type="match status" value="5"/>
</dbReference>
<feature type="region of interest" description="Disordered" evidence="3">
    <location>
        <begin position="438"/>
        <end position="458"/>
    </location>
</feature>
<evidence type="ECO:0000256" key="2">
    <source>
        <dbReference type="ARBA" id="ARBA00022737"/>
    </source>
</evidence>
<dbReference type="PANTHER" id="PTHR45752">
    <property type="entry name" value="LEUCINE-RICH REPEAT-CONTAINING"/>
    <property type="match status" value="1"/>
</dbReference>
<dbReference type="InterPro" id="IPR003591">
    <property type="entry name" value="Leu-rich_rpt_typical-subtyp"/>
</dbReference>
<sequence length="598" mass="66061">MQRINRNSAHTDREGSSADTRGSSTPTRTPAPPAEATSDPGAAAAMQHAGLSPHAPNRQQSQPHSGASSSAASGTGRALTRMTAHIDRNLTVRLPPAMADSQSAAAPSQPSLRDIERGRFHVNAGDSSHPVANRLLNVQLEQWVHTCLESSTSWRQDWEDATRNINGVPKDPPESLQATATALKTAARPRSNSLKIHFSALPHFPSDISHFTHLKKIDIRSAGLQSLPESIGAMRNLRELKLINSPVTKLPESLRDLSRLQSLEIVGCKRLERLPTSLISIDSSGLHGLTRLRNLSLHGSGLRHVPDCVTQMYKLERLDLGGSPLMALPRDINNLKKLQELNLERANIRELQPTVCELRRLKKLALANCTQLRALPQNLGQLQELEELNLRGCDNLTALPESIRQLPGNCNIRVPRHLEDQLNRLRPGAGSRAREIAQYAASSSNSAAGPSRTQSPQEMEKAIARKKINERAYAALDLIDDGKNPFMKGNPPFDRELENTGRRMTLGEIPGMQTLVEESNNPETRSILLGRRGLVMTTDKGAYDQKADAVNFDNLNRALNMWREREHIIIAEPSFRTHFPELELHITEQTQTGEHTDP</sequence>
<dbReference type="InterPro" id="IPR055414">
    <property type="entry name" value="LRR_R13L4/SHOC2-like"/>
</dbReference>
<evidence type="ECO:0008006" key="8">
    <source>
        <dbReference type="Google" id="ProtNLM"/>
    </source>
</evidence>
<feature type="domain" description="Type III effector Xcv3220-like C-terminal" evidence="4">
    <location>
        <begin position="458"/>
        <end position="521"/>
    </location>
</feature>
<dbReference type="Pfam" id="PF20817">
    <property type="entry name" value="XopL_C"/>
    <property type="match status" value="1"/>
</dbReference>
<organism evidence="6 7">
    <name type="scientific">Xanthomonas cerealis pv. cerealis</name>
    <dbReference type="NCBI Taxonomy" id="152263"/>
    <lineage>
        <taxon>Bacteria</taxon>
        <taxon>Pseudomonadati</taxon>
        <taxon>Pseudomonadota</taxon>
        <taxon>Gammaproteobacteria</taxon>
        <taxon>Lysobacterales</taxon>
        <taxon>Lysobacteraceae</taxon>
        <taxon>Xanthomonas</taxon>
        <taxon>Xanthomonas translucens group</taxon>
        <taxon>Xanthomonas cerealis</taxon>
    </lineage>
</organism>
<evidence type="ECO:0000256" key="1">
    <source>
        <dbReference type="ARBA" id="ARBA00022614"/>
    </source>
</evidence>
<protein>
    <recommendedName>
        <fullName evidence="8">Leucine-rich repeat domain-containing protein</fullName>
    </recommendedName>
</protein>
<evidence type="ECO:0000259" key="5">
    <source>
        <dbReference type="Pfam" id="PF23598"/>
    </source>
</evidence>
<dbReference type="RefSeq" id="WP_142741856.1">
    <property type="nucleotide sequence ID" value="NZ_CP038228.1"/>
</dbReference>
<dbReference type="InterPro" id="IPR032675">
    <property type="entry name" value="LRR_dom_sf"/>
</dbReference>
<dbReference type="Proteomes" id="UP000319349">
    <property type="component" value="Chromosome"/>
</dbReference>
<evidence type="ECO:0000259" key="4">
    <source>
        <dbReference type="Pfam" id="PF20817"/>
    </source>
</evidence>
<dbReference type="InterPro" id="IPR050715">
    <property type="entry name" value="LRR-SigEffector_domain"/>
</dbReference>
<keyword evidence="7" id="KW-1185">Reference proteome</keyword>
<keyword evidence="2" id="KW-0677">Repeat</keyword>
<evidence type="ECO:0000313" key="6">
    <source>
        <dbReference type="EMBL" id="QDI02758.1"/>
    </source>
</evidence>
<gene>
    <name evidence="6" type="ORF">E4A48_02735</name>
</gene>
<feature type="domain" description="Disease resistance R13L4/SHOC-2-like LRR" evidence="5">
    <location>
        <begin position="293"/>
        <end position="397"/>
    </location>
</feature>
<proteinExistence type="predicted"/>
<keyword evidence="1" id="KW-0433">Leucine-rich repeat</keyword>
<accession>A0A514E9N3</accession>
<dbReference type="InterPro" id="IPR048490">
    <property type="entry name" value="XopL_C"/>
</dbReference>
<dbReference type="PANTHER" id="PTHR45752:SF195">
    <property type="entry name" value="LEUCINE-RICH REPEAT (LRR) FAMILY PROTEIN-RELATED"/>
    <property type="match status" value="1"/>
</dbReference>